<evidence type="ECO:0000313" key="2">
    <source>
        <dbReference type="Proteomes" id="UP001055247"/>
    </source>
</evidence>
<reference evidence="1" key="1">
    <citation type="journal article" date="2016" name="Front. Microbiol.">
        <title>Genome Sequence of the Piezophilic, Mesophilic Sulfate-Reducing Bacterium Desulfovibrio indicus J2T.</title>
        <authorList>
            <person name="Cao J."/>
            <person name="Maignien L."/>
            <person name="Shao Z."/>
            <person name="Alain K."/>
            <person name="Jebbar M."/>
        </authorList>
    </citation>
    <scope>NUCLEOTIDE SEQUENCE</scope>
    <source>
        <strain evidence="1">DSM 16372</strain>
    </source>
</reference>
<evidence type="ECO:0000313" key="1">
    <source>
        <dbReference type="EMBL" id="GJD87688.1"/>
    </source>
</evidence>
<comment type="caution">
    <text evidence="1">The sequence shown here is derived from an EMBL/GenBank/DDBJ whole genome shotgun (WGS) entry which is preliminary data.</text>
</comment>
<protein>
    <submittedName>
        <fullName evidence="1">Uncharacterized protein</fullName>
    </submittedName>
</protein>
<organism evidence="1 2">
    <name type="scientific">Methylobacterium hispanicum</name>
    <dbReference type="NCBI Taxonomy" id="270350"/>
    <lineage>
        <taxon>Bacteria</taxon>
        <taxon>Pseudomonadati</taxon>
        <taxon>Pseudomonadota</taxon>
        <taxon>Alphaproteobacteria</taxon>
        <taxon>Hyphomicrobiales</taxon>
        <taxon>Methylobacteriaceae</taxon>
        <taxon>Methylobacterium</taxon>
    </lineage>
</organism>
<sequence>MDARLSCGTLVLFALLSTGASEARAQAGDPRARCAAAGDDDRPRPLPAEIAQAARRVLNLTAEPLEDLRRTTVYRCMGGRVWLCNRGANIVCGKADASSATAAVAAFCRERPGEDVPMVVTGHATIHSWQCMGAEARIVRSLALDRRGFASVNWTRLP</sequence>
<proteinExistence type="predicted"/>
<dbReference type="Proteomes" id="UP001055247">
    <property type="component" value="Unassembled WGS sequence"/>
</dbReference>
<dbReference type="RefSeq" id="WP_238229684.1">
    <property type="nucleotide sequence ID" value="NZ_BPQO01000004.1"/>
</dbReference>
<gene>
    <name evidence="1" type="ORF">BHAOGJBA_1193</name>
</gene>
<dbReference type="AlphaFoldDB" id="A0AAV4ZHM4"/>
<accession>A0AAV4ZHM4</accession>
<keyword evidence="2" id="KW-1185">Reference proteome</keyword>
<name>A0AAV4ZHM4_9HYPH</name>
<dbReference type="EMBL" id="BPQO01000004">
    <property type="protein sequence ID" value="GJD87688.1"/>
    <property type="molecule type" value="Genomic_DNA"/>
</dbReference>
<reference evidence="1" key="2">
    <citation type="submission" date="2021-08" db="EMBL/GenBank/DDBJ databases">
        <authorList>
            <person name="Tani A."/>
            <person name="Ola A."/>
            <person name="Ogura Y."/>
            <person name="Katsura K."/>
            <person name="Hayashi T."/>
        </authorList>
    </citation>
    <scope>NUCLEOTIDE SEQUENCE</scope>
    <source>
        <strain evidence="1">DSM 16372</strain>
    </source>
</reference>